<comment type="caution">
    <text evidence="2">The sequence shown here is derived from an EMBL/GenBank/DDBJ whole genome shotgun (WGS) entry which is preliminary data.</text>
</comment>
<evidence type="ECO:0000313" key="3">
    <source>
        <dbReference type="Proteomes" id="UP001066276"/>
    </source>
</evidence>
<name>A0AAV7N293_PLEWA</name>
<sequence>MEHKVMSQQETLDESFEKESSASPKEDRGCVGYKEDNPPVDQPHDTVLKDYEHNMLLLQQKQLKTQMRICSQLRGIRKSISEIPKAMDRLAAPMTSLYRSMNNLAQGSHNMSIRFLGLNCEMVRANTSISQSLERITEAFELVKSLGHEAEAAAEVASHHTELQDSTEESPQGNANL</sequence>
<proteinExistence type="predicted"/>
<accession>A0AAV7N293</accession>
<gene>
    <name evidence="2" type="ORF">NDU88_006750</name>
</gene>
<reference evidence="2" key="1">
    <citation type="journal article" date="2022" name="bioRxiv">
        <title>Sequencing and chromosome-scale assembly of the giantPleurodeles waltlgenome.</title>
        <authorList>
            <person name="Brown T."/>
            <person name="Elewa A."/>
            <person name="Iarovenko S."/>
            <person name="Subramanian E."/>
            <person name="Araus A.J."/>
            <person name="Petzold A."/>
            <person name="Susuki M."/>
            <person name="Suzuki K.-i.T."/>
            <person name="Hayashi T."/>
            <person name="Toyoda A."/>
            <person name="Oliveira C."/>
            <person name="Osipova E."/>
            <person name="Leigh N.D."/>
            <person name="Simon A."/>
            <person name="Yun M.H."/>
        </authorList>
    </citation>
    <scope>NUCLEOTIDE SEQUENCE</scope>
    <source>
        <strain evidence="2">20211129_DDA</strain>
        <tissue evidence="2">Liver</tissue>
    </source>
</reference>
<dbReference type="Proteomes" id="UP001066276">
    <property type="component" value="Chromosome 9"/>
</dbReference>
<keyword evidence="3" id="KW-1185">Reference proteome</keyword>
<feature type="region of interest" description="Disordered" evidence="1">
    <location>
        <begin position="1"/>
        <end position="41"/>
    </location>
</feature>
<dbReference type="EMBL" id="JANPWB010000013">
    <property type="protein sequence ID" value="KAJ1109389.1"/>
    <property type="molecule type" value="Genomic_DNA"/>
</dbReference>
<feature type="compositionally biased region" description="Basic and acidic residues" evidence="1">
    <location>
        <begin position="15"/>
        <end position="41"/>
    </location>
</feature>
<protein>
    <submittedName>
        <fullName evidence="2">Uncharacterized protein</fullName>
    </submittedName>
</protein>
<evidence type="ECO:0000313" key="2">
    <source>
        <dbReference type="EMBL" id="KAJ1109389.1"/>
    </source>
</evidence>
<evidence type="ECO:0000256" key="1">
    <source>
        <dbReference type="SAM" id="MobiDB-lite"/>
    </source>
</evidence>
<feature type="compositionally biased region" description="Polar residues" evidence="1">
    <location>
        <begin position="1"/>
        <end position="10"/>
    </location>
</feature>
<feature type="region of interest" description="Disordered" evidence="1">
    <location>
        <begin position="151"/>
        <end position="177"/>
    </location>
</feature>
<organism evidence="2 3">
    <name type="scientific">Pleurodeles waltl</name>
    <name type="common">Iberian ribbed newt</name>
    <dbReference type="NCBI Taxonomy" id="8319"/>
    <lineage>
        <taxon>Eukaryota</taxon>
        <taxon>Metazoa</taxon>
        <taxon>Chordata</taxon>
        <taxon>Craniata</taxon>
        <taxon>Vertebrata</taxon>
        <taxon>Euteleostomi</taxon>
        <taxon>Amphibia</taxon>
        <taxon>Batrachia</taxon>
        <taxon>Caudata</taxon>
        <taxon>Salamandroidea</taxon>
        <taxon>Salamandridae</taxon>
        <taxon>Pleurodelinae</taxon>
        <taxon>Pleurodeles</taxon>
    </lineage>
</organism>
<feature type="compositionally biased region" description="Basic and acidic residues" evidence="1">
    <location>
        <begin position="151"/>
        <end position="163"/>
    </location>
</feature>
<dbReference type="AlphaFoldDB" id="A0AAV7N293"/>